<keyword evidence="5" id="KW-0131">Cell cycle</keyword>
<feature type="domain" description="Anaphase-promoting complex subunit 1 C-terminal" evidence="8">
    <location>
        <begin position="1707"/>
        <end position="1874"/>
    </location>
</feature>
<sequence length="1947" mass="216311">MSATPSSSLPSPASDMSPFTRFMDVRPAPAIAKHESDLLRSIRTALRGTDTEPSGINTVKYESSGPDGILVKELCWDARRVVVSAGGVVLQQWSFAHEGEPVRWACVGWLEQAGIVAAARSSGHYTSEFHAGPSRPADASERPTFGPFARAEQARKRALEPAVRVRATFVFLRSIGKIFLESGIEYTFALPFIVRRAWPLHPHGVLVQRVLDATEIQEAEMTDDEPLPTVFSLTSPLAEPAVVGVAEGIVGGFHSVPPSLVNGHHDDSALLQSIPPKESVVWVSSRACRDDDDVVVTVDAEQRRLSIWRYTHIKPKDAPISQSRPSTRKKRASMHGGAGDRRHSMGGNNSFDWAAAPSINDHPLEKSPAADTRKLPPLSALPGMPPSLSTTTTMASLVAGEPPPGAQLLTSPPPKARRNSLGRKELGASIDRIALGGRPEVDASLPPTEHTRMKAAFWVSKLHSMDIPELDAPQWWNITAAIFDQRWDGKLDRTLLGICLPGSQMLHIFALVKSEDKMIKVAPMGQHPAMSIAAMRVTRNNVHDLLLLRSTGGLLALTHGLRSVAFPGPPPPEETKSPSSMNAAWNPRAPPPTPNPSPIRLKDALYSTVTVEFSDGSTRLHTVDYVPTDLLTEQCLQVLAVTLPVDWSWNIHVKFLDVWIQADRDLAHEVQFECFCSALCDAFGLDQFLKDKPEPVRDPWERLASSPSASRFAEDPILAGMKLPSRKEISRHTAPASKAPHRLLAPVLNALHMLGEDIRLMVHRYQSLLRLAKLICQIASIIRPEWVDYWKRICPDVTPGWITDVKYVDDRLPVWPPDMSAILFGRLSNPEWKLPWYDTNKLSATFHLRPSFAYGRLEPLGYLRQITAIYRCLADKHVDDSHQRAENAVKMMVKSHLGVDFMDYLPLGIAAPLREAARTCQLSPGQDWASAAYEFVGRNDLAQGVHVDSDALATGGYRSVNEFLGPHSRKTIRNLVENATAAAMGEYNEVSGVELNLDDFTHIRFGQDKRLEEVARMLRSSDIPAVRMVDRPELNEHDQVKEQQNHVIRIAERTLALPLGRAMFTFGSVPRVNREAYTIPKMEYSIRLQPQNIIIVPEPYKIPPESLSWGDFHNGVAAALRISPSTKMIDSSWIKFNKPSELTPEHAGFLYGLGLTGHLKEMLTWHTFGYLTPKHDLTSIGVLLGLSAANVGTGNRHVTKLLAVHTPALLPTPSIDLNVPLVTQAAGLVGIGLLFMGTKHRRMAEVCLKQISRGDLNQPDLSNEHREAYTMSAALAFGMVMLGKGSTTIIPADEALISELRVLIHGEAPSHLRGRRTRPAFDINLTSPAATIALGLMYLKTESQEVADVLTVPDTILALNRIPPSFLLLRTLSRALIMWNRVRPNQEWLDSQIPEPISKAMDARTGGKPVDDAVELAYYNIVSGCCFAIALKYAGTAGEEPYVMLISYYDLFSRLAYTNGPAFDHRIKRHAIRDGLNLISIALNMVMAGTGEINCLRRLRYSYGMYNQAMRYGTHMATHMSLGLLFLGGGRFTLGNSDAAVACMLAAFFPRFASLSSDNKSYLQALRHLWVLAVEPRCLIARDVDTKEIVYLPVKIKVKEEKETGIAQLISPTLIPDFDRLLSIRVDTPRYWPFYLDLARVPRHKESLLRNQTIFVKRRTAFLSYLEDPKGSRSLFVRSGASTGDAATLDFPRLTDTKAHPASDLNQFISSFSNDPFFLSFADHFCREAGETEEEQLFHAYCHASLLDSILQDKHQVLQTLTLLYRYRTMSPSSRYFHLRLQDLRFAVDFYSKIYDRRFSGRMEGNARSPLVRDSTLSGVLHALDQHLEPIRTAPWFLRALGQYARGAPMTDLDVAAQDVSRKLAWYLLRNNVPVSTILMVLLELAQQAQAHCLHAPPPEGTSNAVGLRIGVREVLHTTGTQMTNTLGSGWSVRSLDEMMKAWKDNL</sequence>
<feature type="domain" description="Anaphase-promoting complex subunit 1 N-terminal" evidence="7">
    <location>
        <begin position="219"/>
        <end position="356"/>
    </location>
</feature>
<evidence type="ECO:0000313" key="10">
    <source>
        <dbReference type="EMBL" id="ETW79887.1"/>
    </source>
</evidence>
<dbReference type="Pfam" id="PF18122">
    <property type="entry name" value="APC1_C"/>
    <property type="match status" value="1"/>
</dbReference>
<feature type="compositionally biased region" description="Low complexity" evidence="6">
    <location>
        <begin position="577"/>
        <end position="587"/>
    </location>
</feature>
<protein>
    <submittedName>
        <fullName evidence="10">Uncharacterized protein</fullName>
    </submittedName>
</protein>
<dbReference type="GO" id="GO:0051301">
    <property type="term" value="P:cell division"/>
    <property type="evidence" value="ECO:0007669"/>
    <property type="project" value="UniProtKB-KW"/>
</dbReference>
<dbReference type="InterPro" id="IPR048971">
    <property type="entry name" value="Apc1_3rd"/>
</dbReference>
<organism evidence="10 11">
    <name type="scientific">Heterobasidion irregulare (strain TC 32-1)</name>
    <dbReference type="NCBI Taxonomy" id="747525"/>
    <lineage>
        <taxon>Eukaryota</taxon>
        <taxon>Fungi</taxon>
        <taxon>Dikarya</taxon>
        <taxon>Basidiomycota</taxon>
        <taxon>Agaricomycotina</taxon>
        <taxon>Agaricomycetes</taxon>
        <taxon>Russulales</taxon>
        <taxon>Bondarzewiaceae</taxon>
        <taxon>Heterobasidion</taxon>
        <taxon>Heterobasidion annosum species complex</taxon>
    </lineage>
</organism>
<dbReference type="GO" id="GO:0070979">
    <property type="term" value="P:protein K11-linked ubiquitination"/>
    <property type="evidence" value="ECO:0007669"/>
    <property type="project" value="TreeGrafter"/>
</dbReference>
<dbReference type="GO" id="GO:0005680">
    <property type="term" value="C:anaphase-promoting complex"/>
    <property type="evidence" value="ECO:0007669"/>
    <property type="project" value="InterPro"/>
</dbReference>
<dbReference type="Pfam" id="PF21282">
    <property type="entry name" value="APC1_3rd"/>
    <property type="match status" value="1"/>
</dbReference>
<reference evidence="10 11" key="1">
    <citation type="journal article" date="2012" name="New Phytol.">
        <title>Insight into trade-off between wood decay and parasitism from the genome of a fungal forest pathogen.</title>
        <authorList>
            <person name="Olson A."/>
            <person name="Aerts A."/>
            <person name="Asiegbu F."/>
            <person name="Belbahri L."/>
            <person name="Bouzid O."/>
            <person name="Broberg A."/>
            <person name="Canback B."/>
            <person name="Coutinho P.M."/>
            <person name="Cullen D."/>
            <person name="Dalman K."/>
            <person name="Deflorio G."/>
            <person name="van Diepen L.T."/>
            <person name="Dunand C."/>
            <person name="Duplessis S."/>
            <person name="Durling M."/>
            <person name="Gonthier P."/>
            <person name="Grimwood J."/>
            <person name="Fossdal C.G."/>
            <person name="Hansson D."/>
            <person name="Henrissat B."/>
            <person name="Hietala A."/>
            <person name="Himmelstrand K."/>
            <person name="Hoffmeister D."/>
            <person name="Hogberg N."/>
            <person name="James T.Y."/>
            <person name="Karlsson M."/>
            <person name="Kohler A."/>
            <person name="Kues U."/>
            <person name="Lee Y.H."/>
            <person name="Lin Y.C."/>
            <person name="Lind M."/>
            <person name="Lindquist E."/>
            <person name="Lombard V."/>
            <person name="Lucas S."/>
            <person name="Lunden K."/>
            <person name="Morin E."/>
            <person name="Murat C."/>
            <person name="Park J."/>
            <person name="Raffaello T."/>
            <person name="Rouze P."/>
            <person name="Salamov A."/>
            <person name="Schmutz J."/>
            <person name="Solheim H."/>
            <person name="Stahlberg J."/>
            <person name="Velez H."/>
            <person name="de Vries R.P."/>
            <person name="Wiebenga A."/>
            <person name="Woodward S."/>
            <person name="Yakovlev I."/>
            <person name="Garbelotto M."/>
            <person name="Martin F."/>
            <person name="Grigoriev I.V."/>
            <person name="Stenlid J."/>
        </authorList>
    </citation>
    <scope>NUCLEOTIDE SEQUENCE [LARGE SCALE GENOMIC DNA]</scope>
    <source>
        <strain evidence="10 11">TC 32-1</strain>
    </source>
</reference>
<evidence type="ECO:0000256" key="2">
    <source>
        <dbReference type="ARBA" id="ARBA00022618"/>
    </source>
</evidence>
<dbReference type="GO" id="GO:0007091">
    <property type="term" value="P:metaphase/anaphase transition of mitotic cell cycle"/>
    <property type="evidence" value="ECO:0007669"/>
    <property type="project" value="TreeGrafter"/>
</dbReference>
<feature type="region of interest" description="Disordered" evidence="6">
    <location>
        <begin position="566"/>
        <end position="597"/>
    </location>
</feature>
<keyword evidence="3" id="KW-0677">Repeat</keyword>
<evidence type="ECO:0000259" key="7">
    <source>
        <dbReference type="Pfam" id="PF12859"/>
    </source>
</evidence>
<dbReference type="HOGENOM" id="CLU_001202_3_0_1"/>
<dbReference type="GeneID" id="20676318"/>
<evidence type="ECO:0000256" key="4">
    <source>
        <dbReference type="ARBA" id="ARBA00022776"/>
    </source>
</evidence>
<proteinExistence type="inferred from homology"/>
<feature type="compositionally biased region" description="Pro residues" evidence="6">
    <location>
        <begin position="588"/>
        <end position="597"/>
    </location>
</feature>
<feature type="domain" description="Anaphase-promoting complex subunit 1 beta-sandwich" evidence="9">
    <location>
        <begin position="1577"/>
        <end position="1659"/>
    </location>
</feature>
<dbReference type="eggNOG" id="KOG1858">
    <property type="taxonomic scope" value="Eukaryota"/>
</dbReference>
<dbReference type="Proteomes" id="UP000030671">
    <property type="component" value="Unassembled WGS sequence"/>
</dbReference>
<dbReference type="InterPro" id="IPR011989">
    <property type="entry name" value="ARM-like"/>
</dbReference>
<dbReference type="STRING" id="747525.W4K259"/>
<dbReference type="EMBL" id="KI925460">
    <property type="protein sequence ID" value="ETW79887.1"/>
    <property type="molecule type" value="Genomic_DNA"/>
</dbReference>
<keyword evidence="11" id="KW-1185">Reference proteome</keyword>
<dbReference type="Pfam" id="PF12859">
    <property type="entry name" value="ANAPC1"/>
    <property type="match status" value="2"/>
</dbReference>
<feature type="domain" description="Anaphase-promoting complex subunit 1 N-terminal" evidence="7">
    <location>
        <begin position="65"/>
        <end position="214"/>
    </location>
</feature>
<evidence type="ECO:0000256" key="5">
    <source>
        <dbReference type="ARBA" id="ARBA00023306"/>
    </source>
</evidence>
<dbReference type="KEGG" id="hir:HETIRDRAFT_452946"/>
<feature type="region of interest" description="Disordered" evidence="6">
    <location>
        <begin position="316"/>
        <end position="384"/>
    </location>
</feature>
<accession>W4K259</accession>
<dbReference type="PANTHER" id="PTHR12827:SF3">
    <property type="entry name" value="ANAPHASE-PROMOTING COMPLEX SUBUNIT 1"/>
    <property type="match status" value="1"/>
</dbReference>
<keyword evidence="2" id="KW-0132">Cell division</keyword>
<dbReference type="GO" id="GO:0031145">
    <property type="term" value="P:anaphase-promoting complex-dependent catabolic process"/>
    <property type="evidence" value="ECO:0007669"/>
    <property type="project" value="TreeGrafter"/>
</dbReference>
<dbReference type="InParanoid" id="W4K259"/>
<gene>
    <name evidence="10" type="ORF">HETIRDRAFT_452946</name>
</gene>
<name>W4K259_HETIT</name>
<comment type="similarity">
    <text evidence="1">Belongs to the APC1 family.</text>
</comment>
<dbReference type="RefSeq" id="XP_009548425.1">
    <property type="nucleotide sequence ID" value="XM_009550130.1"/>
</dbReference>
<evidence type="ECO:0000256" key="3">
    <source>
        <dbReference type="ARBA" id="ARBA00022737"/>
    </source>
</evidence>
<dbReference type="PANTHER" id="PTHR12827">
    <property type="entry name" value="MEIOTIC CHECKPOINT REGULATOR TSG24 FAMILY MEMBER"/>
    <property type="match status" value="1"/>
</dbReference>
<dbReference type="InterPro" id="IPR041221">
    <property type="entry name" value="APC1_C"/>
</dbReference>
<evidence type="ECO:0000256" key="1">
    <source>
        <dbReference type="ARBA" id="ARBA00010547"/>
    </source>
</evidence>
<evidence type="ECO:0000313" key="11">
    <source>
        <dbReference type="Proteomes" id="UP000030671"/>
    </source>
</evidence>
<evidence type="ECO:0000259" key="9">
    <source>
        <dbReference type="Pfam" id="PF21282"/>
    </source>
</evidence>
<dbReference type="FunCoup" id="W4K259">
    <property type="interactions" value="643"/>
</dbReference>
<dbReference type="GO" id="GO:0060090">
    <property type="term" value="F:molecular adaptor activity"/>
    <property type="evidence" value="ECO:0007669"/>
    <property type="project" value="TreeGrafter"/>
</dbReference>
<dbReference type="InterPro" id="IPR024990">
    <property type="entry name" value="Apc1"/>
</dbReference>
<dbReference type="InterPro" id="IPR049255">
    <property type="entry name" value="Apc1_N"/>
</dbReference>
<keyword evidence="4" id="KW-0498">Mitosis</keyword>
<evidence type="ECO:0000259" key="8">
    <source>
        <dbReference type="Pfam" id="PF18122"/>
    </source>
</evidence>
<evidence type="ECO:0000256" key="6">
    <source>
        <dbReference type="SAM" id="MobiDB-lite"/>
    </source>
</evidence>
<dbReference type="OrthoDB" id="26401at2759"/>
<dbReference type="Gene3D" id="1.25.10.10">
    <property type="entry name" value="Leucine-rich Repeat Variant"/>
    <property type="match status" value="2"/>
</dbReference>